<comment type="caution">
    <text evidence="8">The sequence shown here is derived from an EMBL/GenBank/DDBJ whole genome shotgun (WGS) entry which is preliminary data.</text>
</comment>
<evidence type="ECO:0000256" key="5">
    <source>
        <dbReference type="PROSITE-ProRule" id="PRU00205"/>
    </source>
</evidence>
<keyword evidence="9" id="KW-1185">Reference proteome</keyword>
<reference evidence="8" key="1">
    <citation type="submission" date="2019-06" db="EMBL/GenBank/DDBJ databases">
        <authorList>
            <person name="Zheng W."/>
        </authorList>
    </citation>
    <scope>NUCLEOTIDE SEQUENCE</scope>
    <source>
        <strain evidence="8">QDHG01</strain>
    </source>
</reference>
<evidence type="ECO:0000256" key="1">
    <source>
        <dbReference type="ARBA" id="ARBA00004141"/>
    </source>
</evidence>
<dbReference type="PANTHER" id="PTHR12560:SF0">
    <property type="entry name" value="LD18904P"/>
    <property type="match status" value="1"/>
</dbReference>
<dbReference type="GO" id="GO:0016020">
    <property type="term" value="C:membrane"/>
    <property type="evidence" value="ECO:0007669"/>
    <property type="project" value="UniProtKB-SubCell"/>
</dbReference>
<feature type="transmembrane region" description="Helical" evidence="6">
    <location>
        <begin position="137"/>
        <end position="156"/>
    </location>
</feature>
<dbReference type="GO" id="GO:0050291">
    <property type="term" value="F:sphingosine N-acyltransferase activity"/>
    <property type="evidence" value="ECO:0007669"/>
    <property type="project" value="InterPro"/>
</dbReference>
<dbReference type="Proteomes" id="UP000785679">
    <property type="component" value="Unassembled WGS sequence"/>
</dbReference>
<dbReference type="InterPro" id="IPR006634">
    <property type="entry name" value="TLC-dom"/>
</dbReference>
<dbReference type="PANTHER" id="PTHR12560">
    <property type="entry name" value="LONGEVITY ASSURANCE FACTOR 1 LAG1"/>
    <property type="match status" value="1"/>
</dbReference>
<keyword evidence="3 6" id="KW-1133">Transmembrane helix</keyword>
<evidence type="ECO:0000313" key="8">
    <source>
        <dbReference type="EMBL" id="TNV79070.1"/>
    </source>
</evidence>
<proteinExistence type="predicted"/>
<dbReference type="Pfam" id="PF03798">
    <property type="entry name" value="TRAM_LAG1_CLN8"/>
    <property type="match status" value="1"/>
</dbReference>
<evidence type="ECO:0000256" key="2">
    <source>
        <dbReference type="ARBA" id="ARBA00022692"/>
    </source>
</evidence>
<dbReference type="GO" id="GO:0005783">
    <property type="term" value="C:endoplasmic reticulum"/>
    <property type="evidence" value="ECO:0007669"/>
    <property type="project" value="TreeGrafter"/>
</dbReference>
<dbReference type="OrthoDB" id="284421at2759"/>
<comment type="subcellular location">
    <subcellularLocation>
        <location evidence="1">Membrane</location>
        <topology evidence="1">Multi-pass membrane protein</topology>
    </subcellularLocation>
</comment>
<organism evidence="8 9">
    <name type="scientific">Halteria grandinella</name>
    <dbReference type="NCBI Taxonomy" id="5974"/>
    <lineage>
        <taxon>Eukaryota</taxon>
        <taxon>Sar</taxon>
        <taxon>Alveolata</taxon>
        <taxon>Ciliophora</taxon>
        <taxon>Intramacronucleata</taxon>
        <taxon>Spirotrichea</taxon>
        <taxon>Stichotrichia</taxon>
        <taxon>Sporadotrichida</taxon>
        <taxon>Halteriidae</taxon>
        <taxon>Halteria</taxon>
    </lineage>
</organism>
<feature type="domain" description="TLC" evidence="7">
    <location>
        <begin position="1"/>
        <end position="169"/>
    </location>
</feature>
<keyword evidence="4 5" id="KW-0472">Membrane</keyword>
<dbReference type="EMBL" id="RRYP01009439">
    <property type="protein sequence ID" value="TNV79070.1"/>
    <property type="molecule type" value="Genomic_DNA"/>
</dbReference>
<dbReference type="GO" id="GO:0046513">
    <property type="term" value="P:ceramide biosynthetic process"/>
    <property type="evidence" value="ECO:0007669"/>
    <property type="project" value="InterPro"/>
</dbReference>
<dbReference type="PROSITE" id="PS50922">
    <property type="entry name" value="TLC"/>
    <property type="match status" value="1"/>
</dbReference>
<name>A0A8J8T255_HALGN</name>
<dbReference type="SMART" id="SM00724">
    <property type="entry name" value="TLC"/>
    <property type="match status" value="1"/>
</dbReference>
<feature type="transmembrane region" description="Helical" evidence="6">
    <location>
        <begin position="56"/>
        <end position="76"/>
    </location>
</feature>
<dbReference type="InterPro" id="IPR016439">
    <property type="entry name" value="Lag1/Lac1-like"/>
</dbReference>
<accession>A0A8J8T255</accession>
<sequence length="195" mass="23177">MWHAFRDFPYIEQTPLYSYYFTGTMGYHMGGLINQILFKRKQNDFMEMMFHHIVTMYLYVFGYMGNIRTGAVVSFLHDITDISVSWTRVWAETRHKAVAAVSFVFAQFMWAYFRIYWLGNCIYVLVFQLHWYAASPYMQPSFGFMLICLLVLHVYWQYLMIGILLNYANKGVAEDTVNNVRYSRAKDEDGGEKRE</sequence>
<evidence type="ECO:0000256" key="3">
    <source>
        <dbReference type="ARBA" id="ARBA00022989"/>
    </source>
</evidence>
<protein>
    <recommendedName>
        <fullName evidence="7">TLC domain-containing protein</fullName>
    </recommendedName>
</protein>
<gene>
    <name evidence="8" type="ORF">FGO68_gene9916</name>
</gene>
<evidence type="ECO:0000256" key="4">
    <source>
        <dbReference type="ARBA" id="ARBA00023136"/>
    </source>
</evidence>
<dbReference type="AlphaFoldDB" id="A0A8J8T255"/>
<keyword evidence="2 5" id="KW-0812">Transmembrane</keyword>
<evidence type="ECO:0000256" key="6">
    <source>
        <dbReference type="SAM" id="Phobius"/>
    </source>
</evidence>
<evidence type="ECO:0000259" key="7">
    <source>
        <dbReference type="PROSITE" id="PS50922"/>
    </source>
</evidence>
<evidence type="ECO:0000313" key="9">
    <source>
        <dbReference type="Proteomes" id="UP000785679"/>
    </source>
</evidence>